<accession>A0A8S0SSW3</accession>
<keyword evidence="3 6" id="KW-1133">Transmembrane helix</keyword>
<keyword evidence="2 6" id="KW-0812">Transmembrane</keyword>
<dbReference type="Gramene" id="OE9A057741T2">
    <property type="protein sequence ID" value="OE9A057741C2"/>
    <property type="gene ID" value="OE9A057741"/>
</dbReference>
<comment type="subcellular location">
    <subcellularLocation>
        <location evidence="1">Membrane</location>
        <topology evidence="1">Multi-pass membrane protein</topology>
    </subcellularLocation>
</comment>
<feature type="transmembrane region" description="Helical" evidence="6">
    <location>
        <begin position="202"/>
        <end position="218"/>
    </location>
</feature>
<dbReference type="PANTHER" id="PTHR16950">
    <property type="entry name" value="ZINC TRANSPORTER SLC39A7 HISTIDINE-RICH MEMBRANE PROTEIN KE4"/>
    <property type="match status" value="1"/>
</dbReference>
<keyword evidence="8" id="KW-1185">Reference proteome</keyword>
<keyword evidence="4 6" id="KW-0472">Membrane</keyword>
<evidence type="ECO:0000256" key="4">
    <source>
        <dbReference type="ARBA" id="ARBA00023136"/>
    </source>
</evidence>
<dbReference type="Gramene" id="OE9A057741T1">
    <property type="protein sequence ID" value="OE9A057741C1"/>
    <property type="gene ID" value="OE9A057741"/>
</dbReference>
<feature type="transmembrane region" description="Helical" evidence="6">
    <location>
        <begin position="437"/>
        <end position="455"/>
    </location>
</feature>
<dbReference type="InterPro" id="IPR003689">
    <property type="entry name" value="ZIP"/>
</dbReference>
<protein>
    <submittedName>
        <fullName evidence="7">IAA-alanine resistance 1</fullName>
    </submittedName>
</protein>
<dbReference type="EMBL" id="CACTIH010005504">
    <property type="protein sequence ID" value="CAA2995614.1"/>
    <property type="molecule type" value="Genomic_DNA"/>
</dbReference>
<dbReference type="PANTHER" id="PTHR16950:SF16">
    <property type="entry name" value="ZINC TRANSPORTER ZIP13"/>
    <property type="match status" value="1"/>
</dbReference>
<evidence type="ECO:0000256" key="6">
    <source>
        <dbReference type="SAM" id="Phobius"/>
    </source>
</evidence>
<dbReference type="AlphaFoldDB" id="A0A8S0SSW3"/>
<gene>
    <name evidence="7" type="ORF">OLEA9_A057741</name>
</gene>
<comment type="caution">
    <text evidence="7">The sequence shown here is derived from an EMBL/GenBank/DDBJ whole genome shotgun (WGS) entry which is preliminary data.</text>
</comment>
<evidence type="ECO:0000256" key="1">
    <source>
        <dbReference type="ARBA" id="ARBA00004141"/>
    </source>
</evidence>
<organism evidence="7 8">
    <name type="scientific">Olea europaea subsp. europaea</name>
    <dbReference type="NCBI Taxonomy" id="158383"/>
    <lineage>
        <taxon>Eukaryota</taxon>
        <taxon>Viridiplantae</taxon>
        <taxon>Streptophyta</taxon>
        <taxon>Embryophyta</taxon>
        <taxon>Tracheophyta</taxon>
        <taxon>Spermatophyta</taxon>
        <taxon>Magnoliopsida</taxon>
        <taxon>eudicotyledons</taxon>
        <taxon>Gunneridae</taxon>
        <taxon>Pentapetalae</taxon>
        <taxon>asterids</taxon>
        <taxon>lamiids</taxon>
        <taxon>Lamiales</taxon>
        <taxon>Oleaceae</taxon>
        <taxon>Oleeae</taxon>
        <taxon>Olea</taxon>
    </lineage>
</organism>
<feature type="compositionally biased region" description="Basic residues" evidence="5">
    <location>
        <begin position="237"/>
        <end position="248"/>
    </location>
</feature>
<feature type="transmembrane region" description="Helical" evidence="6">
    <location>
        <begin position="144"/>
        <end position="163"/>
    </location>
</feature>
<name>A0A8S0SSW3_OLEEU</name>
<feature type="compositionally biased region" description="Basic and acidic residues" evidence="5">
    <location>
        <begin position="287"/>
        <end position="297"/>
    </location>
</feature>
<reference evidence="7 8" key="1">
    <citation type="submission" date="2019-12" db="EMBL/GenBank/DDBJ databases">
        <authorList>
            <person name="Alioto T."/>
            <person name="Alioto T."/>
            <person name="Gomez Garrido J."/>
        </authorList>
    </citation>
    <scope>NUCLEOTIDE SEQUENCE [LARGE SCALE GENOMIC DNA]</scope>
</reference>
<feature type="compositionally biased region" description="Basic and acidic residues" evidence="5">
    <location>
        <begin position="249"/>
        <end position="278"/>
    </location>
</feature>
<feature type="transmembrane region" description="Helical" evidence="6">
    <location>
        <begin position="12"/>
        <end position="32"/>
    </location>
</feature>
<evidence type="ECO:0000313" key="7">
    <source>
        <dbReference type="EMBL" id="CAA2995614.1"/>
    </source>
</evidence>
<dbReference type="OrthoDB" id="200954at2759"/>
<dbReference type="GO" id="GO:0005385">
    <property type="term" value="F:zinc ion transmembrane transporter activity"/>
    <property type="evidence" value="ECO:0007669"/>
    <property type="project" value="TreeGrafter"/>
</dbReference>
<dbReference type="Pfam" id="PF02535">
    <property type="entry name" value="Zip"/>
    <property type="match status" value="1"/>
</dbReference>
<feature type="region of interest" description="Disordered" evidence="5">
    <location>
        <begin position="237"/>
        <end position="332"/>
    </location>
</feature>
<evidence type="ECO:0000256" key="3">
    <source>
        <dbReference type="ARBA" id="ARBA00022989"/>
    </source>
</evidence>
<evidence type="ECO:0000256" key="5">
    <source>
        <dbReference type="SAM" id="MobiDB-lite"/>
    </source>
</evidence>
<evidence type="ECO:0000313" key="8">
    <source>
        <dbReference type="Proteomes" id="UP000594638"/>
    </source>
</evidence>
<dbReference type="Proteomes" id="UP000594638">
    <property type="component" value="Unassembled WGS sequence"/>
</dbReference>
<feature type="transmembrane region" description="Helical" evidence="6">
    <location>
        <begin position="405"/>
        <end position="425"/>
    </location>
</feature>
<feature type="transmembrane region" description="Helical" evidence="6">
    <location>
        <begin position="110"/>
        <end position="137"/>
    </location>
</feature>
<sequence>MGGVSNKQQRIYNCFRMVFGFVVVVGFSVAAAHQCNHHHDHLDDHNHHHDHVHHDGFGVGVVKKQQQLLLPEELAEAEDLKLYGFGLHHSHNHEREHKHGDIVELSGLGLWLNAMGCSLLVSLASLICLIILPLIFIQGKPSKAVVDSLALFGAGAMLGDAFLHQLPHAFGGEHSHSHDHHDENAHGHIHVGESHSHSLKDLSVGLSVLAGIVLFLLVEKLVRYVEEFSGGVNAWGHGHHHHHHKHNKLKDDNDAHENHQGLSHNEKDGGKPKKKYDVLDELPADAHSGDDQSEKAILRKRNAGRSEAEDKTSLNAMNNYSDDNESINRKEPTKSQSNLVFGYLNLFSDGVHNFTDGMALGSAFLLYGSVGGWSRTLFLLAHELPQEIGDFGILVRSGFSVSKALFFNFLSALMALAGTALALTMGQDPGQSSLIEGFTAGGFIYISVAGVLAEMNNGSSTLRSTSVHLVSLMLGMAIALCISLVE</sequence>
<feature type="transmembrane region" description="Helical" evidence="6">
    <location>
        <begin position="467"/>
        <end position="485"/>
    </location>
</feature>
<evidence type="ECO:0000256" key="2">
    <source>
        <dbReference type="ARBA" id="ARBA00022692"/>
    </source>
</evidence>
<dbReference type="GO" id="GO:0006882">
    <property type="term" value="P:intracellular zinc ion homeostasis"/>
    <property type="evidence" value="ECO:0007669"/>
    <property type="project" value="TreeGrafter"/>
</dbReference>
<dbReference type="GO" id="GO:0016020">
    <property type="term" value="C:membrane"/>
    <property type="evidence" value="ECO:0007669"/>
    <property type="project" value="UniProtKB-SubCell"/>
</dbReference>
<proteinExistence type="predicted"/>